<accession>A0ACC1SQV2</accession>
<dbReference type="Proteomes" id="UP001148629">
    <property type="component" value="Unassembled WGS sequence"/>
</dbReference>
<name>A0ACC1SQV2_9HYPO</name>
<gene>
    <name evidence="1" type="ORF">NM208_g3043</name>
</gene>
<dbReference type="EMBL" id="JANRMS010000194">
    <property type="protein sequence ID" value="KAJ3544451.1"/>
    <property type="molecule type" value="Genomic_DNA"/>
</dbReference>
<keyword evidence="2" id="KW-1185">Reference proteome</keyword>
<evidence type="ECO:0000313" key="1">
    <source>
        <dbReference type="EMBL" id="KAJ3544451.1"/>
    </source>
</evidence>
<protein>
    <submittedName>
        <fullName evidence="1">Uncharacterized protein</fullName>
    </submittedName>
</protein>
<proteinExistence type="predicted"/>
<sequence>MSYQPSFDDNQDFIDAERGFISALTPGVIKKDDGKIVWNIDEYSFLQEECPPTCHPHLWRQGQLNSKQGLYEIVPGIYQTRALDLSNMTIVEGEEGIIIIDPLISCECAAASLALYQAHRGVKKITGMIYSHSHGDHYMGAQGVLPPDQDISIPIIAPEGFMEAIMSESILAGPAMRKRAAFMYGNALSRGPEGQVGVGLGMGSSVGTTSLIPPNLLIQKTGEEHVVDGVRIVFQMVPGTEAPAEINFHFPDLRALCVPETATNCMHNIVSITNQPSLCLMLEVIDDRQVTLRGAQVRDAKAWSGYLDEVITLFAEGSDVIFGSHNWPTWGKRELITRLEEQRDMYGYLHDQTVRLMNLGFTGVEIAEKIQLPPAISRAWHCRGFYGSVSHNVKGIYQKYMTWFDGNPSHLWQYPPAEEGVRYVDCMGGIDLLCDKAEQFIEKGDSRFAATLLSHAVAGYPDETSSRAKGLLAKAYENLGFACENATWRNFYLTGAQELRTGKKAGMVAGGKTPLGPNLSVDQWFDIISVQLDGERAAEAKFTIEFEIADLRQTWLLIVNNGVLTRRLVVNTANSNADFRMKLTKSQLLGVLRGEQPEVEERDGNEGTLQKLLGYIAVHHDSARGPSQL</sequence>
<reference evidence="1" key="1">
    <citation type="submission" date="2022-08" db="EMBL/GenBank/DDBJ databases">
        <title>Genome Sequence of Fusarium decemcellulare.</title>
        <authorList>
            <person name="Buettner E."/>
        </authorList>
    </citation>
    <scope>NUCLEOTIDE SEQUENCE</scope>
    <source>
        <strain evidence="1">Babe19</strain>
    </source>
</reference>
<evidence type="ECO:0000313" key="2">
    <source>
        <dbReference type="Proteomes" id="UP001148629"/>
    </source>
</evidence>
<comment type="caution">
    <text evidence="1">The sequence shown here is derived from an EMBL/GenBank/DDBJ whole genome shotgun (WGS) entry which is preliminary data.</text>
</comment>
<organism evidence="1 2">
    <name type="scientific">Fusarium decemcellulare</name>
    <dbReference type="NCBI Taxonomy" id="57161"/>
    <lineage>
        <taxon>Eukaryota</taxon>
        <taxon>Fungi</taxon>
        <taxon>Dikarya</taxon>
        <taxon>Ascomycota</taxon>
        <taxon>Pezizomycotina</taxon>
        <taxon>Sordariomycetes</taxon>
        <taxon>Hypocreomycetidae</taxon>
        <taxon>Hypocreales</taxon>
        <taxon>Nectriaceae</taxon>
        <taxon>Fusarium</taxon>
        <taxon>Fusarium decemcellulare species complex</taxon>
    </lineage>
</organism>